<accession>A0ABN9SJE0</accession>
<dbReference type="EMBL" id="CAUYUJ010011481">
    <property type="protein sequence ID" value="CAK0831863.1"/>
    <property type="molecule type" value="Genomic_DNA"/>
</dbReference>
<keyword evidence="1" id="KW-0732">Signal</keyword>
<name>A0ABN9SJE0_9DINO</name>
<reference evidence="2" key="1">
    <citation type="submission" date="2023-10" db="EMBL/GenBank/DDBJ databases">
        <authorList>
            <person name="Chen Y."/>
            <person name="Shah S."/>
            <person name="Dougan E. K."/>
            <person name="Thang M."/>
            <person name="Chan C."/>
        </authorList>
    </citation>
    <scope>NUCLEOTIDE SEQUENCE [LARGE SCALE GENOMIC DNA]</scope>
</reference>
<evidence type="ECO:0000256" key="1">
    <source>
        <dbReference type="SAM" id="SignalP"/>
    </source>
</evidence>
<feature type="chain" id="PRO_5045358179" evidence="1">
    <location>
        <begin position="20"/>
        <end position="222"/>
    </location>
</feature>
<sequence length="222" mass="23413">MMRSVSLIALLIIVPRVSASINVKGGEGACASEDLKNRARLQNKLAGVCESMCREVQAYPACSCPNFVEPDSTPGVMTWDELLTHMDQLGDWGRDTIKAWHKQASQLQTARGGGSKNGTIGSDAAVAPSSAKRTCTVTVVPPASVSLQAGGMPHMVHDDVDFCGAGQLKVVEGSCPDQAAFDNATGVLKSNGGASECQHFHCDHYPCCMAFRCGDPSGAWAR</sequence>
<feature type="signal peptide" evidence="1">
    <location>
        <begin position="1"/>
        <end position="19"/>
    </location>
</feature>
<evidence type="ECO:0000313" key="3">
    <source>
        <dbReference type="Proteomes" id="UP001189429"/>
    </source>
</evidence>
<proteinExistence type="predicted"/>
<comment type="caution">
    <text evidence="2">The sequence shown here is derived from an EMBL/GenBank/DDBJ whole genome shotgun (WGS) entry which is preliminary data.</text>
</comment>
<protein>
    <submittedName>
        <fullName evidence="2">Uncharacterized protein</fullName>
    </submittedName>
</protein>
<evidence type="ECO:0000313" key="2">
    <source>
        <dbReference type="EMBL" id="CAK0831863.1"/>
    </source>
</evidence>
<organism evidence="2 3">
    <name type="scientific">Prorocentrum cordatum</name>
    <dbReference type="NCBI Taxonomy" id="2364126"/>
    <lineage>
        <taxon>Eukaryota</taxon>
        <taxon>Sar</taxon>
        <taxon>Alveolata</taxon>
        <taxon>Dinophyceae</taxon>
        <taxon>Prorocentrales</taxon>
        <taxon>Prorocentraceae</taxon>
        <taxon>Prorocentrum</taxon>
    </lineage>
</organism>
<dbReference type="Proteomes" id="UP001189429">
    <property type="component" value="Unassembled WGS sequence"/>
</dbReference>
<gene>
    <name evidence="2" type="ORF">PCOR1329_LOCUS30093</name>
</gene>
<keyword evidence="3" id="KW-1185">Reference proteome</keyword>